<dbReference type="eggNOG" id="COG1916">
    <property type="taxonomic scope" value="Bacteria"/>
</dbReference>
<feature type="region of interest" description="Disordered" evidence="1">
    <location>
        <begin position="143"/>
        <end position="162"/>
    </location>
</feature>
<dbReference type="GeneID" id="92712789"/>
<evidence type="ECO:0000313" key="2">
    <source>
        <dbReference type="EMBL" id="SHJ13656.1"/>
    </source>
</evidence>
<dbReference type="PANTHER" id="PTHR30634">
    <property type="entry name" value="OUTER MEMBRANE LOLAB LIPOPROTEIN INSERTION APPARATUS"/>
    <property type="match status" value="1"/>
</dbReference>
<dbReference type="AlphaFoldDB" id="A0A1M6GUK8"/>
<dbReference type="InterPro" id="IPR050458">
    <property type="entry name" value="LolB"/>
</dbReference>
<dbReference type="InterPro" id="IPR043737">
    <property type="entry name" value="DUF5682"/>
</dbReference>
<evidence type="ECO:0000256" key="1">
    <source>
        <dbReference type="SAM" id="MobiDB-lite"/>
    </source>
</evidence>
<feature type="compositionally biased region" description="Acidic residues" evidence="1">
    <location>
        <begin position="152"/>
        <end position="161"/>
    </location>
</feature>
<proteinExistence type="predicted"/>
<reference evidence="3" key="1">
    <citation type="submission" date="2016-11" db="EMBL/GenBank/DDBJ databases">
        <authorList>
            <person name="Varghese N."/>
            <person name="Submissions S."/>
        </authorList>
    </citation>
    <scope>NUCLEOTIDE SEQUENCE [LARGE SCALE GENOMIC DNA]</scope>
    <source>
        <strain evidence="3">DSM 26884</strain>
    </source>
</reference>
<gene>
    <name evidence="2" type="ORF">SAMN05444350_11669</name>
</gene>
<sequence length="777" mass="87699">MSIHLLGIRHHGPGSCRNVLEYLQELQPDLILLEGPAEAEALLPCALNEQMEPPVALLAYQPDQPQNAVFYPFAEFSPEWQTICYAMRNEVPLRFFDLPLTHSMALSQKPAKEEKEETPQDEPEGQETAQEVIAETETSIQEAEISAKEQETVSETEEETGDIYRDPFDYLAEAAGYTDGECWWETTIEHRKDSADVFLAVQEAVTALREELPKHTSPRDLLREAWMRKMIRAAQKENFERIAVVCGAWHVPALENMPKVKEDNELLKGLAKVKVECTWIPWTYDRLSFRSGYGAGIESPGWYHYLWHHPEDDGTLWISQAASLFRKKNMDISVAHVIETVRLAQVTAALRNLPAPSLAEFNEAITTVMGFGDDILLQIIKEELIISDRLGRVPDNVPKVPLLVDVEKVQKRLRVPFTAEIKELTLDLRKPNDLERSIFFHRLYLLEIDWAIPGSSDGKGTFKEKWTLYHKPEQIISIIEKAIWGNTLEEATQKYLLKQTGEIRHIPELTHLLDRVIPANLPDLVDAMTVQLDRLSAASTDIIEMMEAVPDLVSIVRYGNVRNLDFSKVGNMLHAMIARILAGGVLVCINIDEEAAADILNKLVSTDYAVSTLNDPELNTMWLEFIRQVRTSVNVHPLLSGYATRLLNDKGDISPEEAQNTLSYYSSVGNAPADMAYWFEGFLRSSGAILLLDDNLWNLVNNWVCGQDKETFMELLPILKRTFSEFTPPERRKLGEKAKASGAGGIQTQTVTVSAHNEAEAAKVIPLIRQLLGIETK</sequence>
<feature type="region of interest" description="Disordered" evidence="1">
    <location>
        <begin position="107"/>
        <end position="130"/>
    </location>
</feature>
<protein>
    <submittedName>
        <fullName evidence="2">Uncharacterized protein</fullName>
    </submittedName>
</protein>
<keyword evidence="3" id="KW-1185">Reference proteome</keyword>
<dbReference type="Pfam" id="PF18934">
    <property type="entry name" value="DUF5682"/>
    <property type="match status" value="1"/>
</dbReference>
<name>A0A1M6GUK8_9BACE</name>
<accession>A0A1M6GUK8</accession>
<dbReference type="EMBL" id="FQZN01000016">
    <property type="protein sequence ID" value="SHJ13656.1"/>
    <property type="molecule type" value="Genomic_DNA"/>
</dbReference>
<evidence type="ECO:0000313" key="3">
    <source>
        <dbReference type="Proteomes" id="UP000184192"/>
    </source>
</evidence>
<dbReference type="PANTHER" id="PTHR30634:SF14">
    <property type="match status" value="1"/>
</dbReference>
<dbReference type="Proteomes" id="UP000184192">
    <property type="component" value="Unassembled WGS sequence"/>
</dbReference>
<organism evidence="2 3">
    <name type="scientific">Bacteroides stercorirosoris</name>
    <dbReference type="NCBI Taxonomy" id="871324"/>
    <lineage>
        <taxon>Bacteria</taxon>
        <taxon>Pseudomonadati</taxon>
        <taxon>Bacteroidota</taxon>
        <taxon>Bacteroidia</taxon>
        <taxon>Bacteroidales</taxon>
        <taxon>Bacteroidaceae</taxon>
        <taxon>Bacteroides</taxon>
    </lineage>
</organism>
<dbReference type="RefSeq" id="WP_025830666.1">
    <property type="nucleotide sequence ID" value="NZ_FQZN01000016.1"/>
</dbReference>